<dbReference type="EMBL" id="CAXDID020000005">
    <property type="protein sequence ID" value="CAL5974906.1"/>
    <property type="molecule type" value="Genomic_DNA"/>
</dbReference>
<gene>
    <name evidence="1" type="ORF">HINF_LOCUS18452</name>
    <name evidence="2" type="ORF">HINF_LOCUS3087</name>
</gene>
<dbReference type="EMBL" id="CATOUU010000464">
    <property type="protein sequence ID" value="CAI9930807.1"/>
    <property type="molecule type" value="Genomic_DNA"/>
</dbReference>
<comment type="caution">
    <text evidence="1">The sequence shown here is derived from an EMBL/GenBank/DDBJ whole genome shotgun (WGS) entry which is preliminary data.</text>
</comment>
<evidence type="ECO:0000313" key="1">
    <source>
        <dbReference type="EMBL" id="CAI9930807.1"/>
    </source>
</evidence>
<dbReference type="Proteomes" id="UP001642409">
    <property type="component" value="Unassembled WGS sequence"/>
</dbReference>
<evidence type="ECO:0000313" key="3">
    <source>
        <dbReference type="Proteomes" id="UP001642409"/>
    </source>
</evidence>
<evidence type="ECO:0000313" key="2">
    <source>
        <dbReference type="EMBL" id="CAL5974906.1"/>
    </source>
</evidence>
<reference evidence="2 3" key="2">
    <citation type="submission" date="2024-07" db="EMBL/GenBank/DDBJ databases">
        <authorList>
            <person name="Akdeniz Z."/>
        </authorList>
    </citation>
    <scope>NUCLEOTIDE SEQUENCE [LARGE SCALE GENOMIC DNA]</scope>
</reference>
<sequence>MLAKRQINQQQLPIYLKQIPKQLIKSGLSFNSVTDKTQELLQMNACEQLIDQILHIRSDLYSQVNRLNKIYEFLEYNCSSIQKIHKNNNAIKDYIRYLKSK</sequence>
<accession>A0AA86TXK2</accession>
<reference evidence="1" key="1">
    <citation type="submission" date="2023-06" db="EMBL/GenBank/DDBJ databases">
        <authorList>
            <person name="Kurt Z."/>
        </authorList>
    </citation>
    <scope>NUCLEOTIDE SEQUENCE</scope>
</reference>
<keyword evidence="3" id="KW-1185">Reference proteome</keyword>
<organism evidence="1">
    <name type="scientific">Hexamita inflata</name>
    <dbReference type="NCBI Taxonomy" id="28002"/>
    <lineage>
        <taxon>Eukaryota</taxon>
        <taxon>Metamonada</taxon>
        <taxon>Diplomonadida</taxon>
        <taxon>Hexamitidae</taxon>
        <taxon>Hexamitinae</taxon>
        <taxon>Hexamita</taxon>
    </lineage>
</organism>
<dbReference type="AlphaFoldDB" id="A0AA86TXK2"/>
<name>A0AA86TXK2_9EUKA</name>
<proteinExistence type="predicted"/>
<protein>
    <submittedName>
        <fullName evidence="2">Hypothetical_protein</fullName>
    </submittedName>
</protein>